<dbReference type="FunFam" id="2.30.250.10:FF:000003">
    <property type="entry name" value="Probable M18 family aminopeptidase 2"/>
    <property type="match status" value="1"/>
</dbReference>
<dbReference type="SUPFAM" id="SSF101821">
    <property type="entry name" value="Aminopeptidase/glucanase lid domain"/>
    <property type="match status" value="1"/>
</dbReference>
<evidence type="ECO:0000256" key="3">
    <source>
        <dbReference type="ARBA" id="ARBA00022438"/>
    </source>
</evidence>
<evidence type="ECO:0000256" key="10">
    <source>
        <dbReference type="RuleBase" id="RU004387"/>
    </source>
</evidence>
<keyword evidence="6 9" id="KW-0378">Hydrolase</keyword>
<dbReference type="PRINTS" id="PR00932">
    <property type="entry name" value="AMINO1PTASE"/>
</dbReference>
<dbReference type="GO" id="GO:0006508">
    <property type="term" value="P:proteolysis"/>
    <property type="evidence" value="ECO:0007669"/>
    <property type="project" value="UniProtKB-KW"/>
</dbReference>
<dbReference type="NCBIfam" id="NF002759">
    <property type="entry name" value="PRK02813.1"/>
    <property type="match status" value="1"/>
</dbReference>
<comment type="similarity">
    <text evidence="2 9">Belongs to the peptidase M18 family.</text>
</comment>
<dbReference type="SUPFAM" id="SSF53187">
    <property type="entry name" value="Zn-dependent exopeptidases"/>
    <property type="match status" value="1"/>
</dbReference>
<keyword evidence="3 9" id="KW-0031">Aminopeptidase</keyword>
<keyword evidence="12" id="KW-1185">Reference proteome</keyword>
<dbReference type="GO" id="GO:0008270">
    <property type="term" value="F:zinc ion binding"/>
    <property type="evidence" value="ECO:0007669"/>
    <property type="project" value="InterPro"/>
</dbReference>
<evidence type="ECO:0000313" key="12">
    <source>
        <dbReference type="Proteomes" id="UP000464314"/>
    </source>
</evidence>
<evidence type="ECO:0000256" key="6">
    <source>
        <dbReference type="ARBA" id="ARBA00022801"/>
    </source>
</evidence>
<dbReference type="RefSeq" id="WP_161837096.1">
    <property type="nucleotide sequence ID" value="NZ_CP048000.1"/>
</dbReference>
<comment type="cofactor">
    <cofactor evidence="1 10">
        <name>Zn(2+)</name>
        <dbReference type="ChEBI" id="CHEBI:29105"/>
    </cofactor>
</comment>
<keyword evidence="4 9" id="KW-0645">Protease</keyword>
<dbReference type="EMBL" id="CP048000">
    <property type="protein sequence ID" value="QHQ60260.1"/>
    <property type="molecule type" value="Genomic_DNA"/>
</dbReference>
<keyword evidence="5 9" id="KW-0479">Metal-binding</keyword>
<dbReference type="Pfam" id="PF02127">
    <property type="entry name" value="Peptidase_M18"/>
    <property type="match status" value="1"/>
</dbReference>
<evidence type="ECO:0000313" key="11">
    <source>
        <dbReference type="EMBL" id="QHQ60260.1"/>
    </source>
</evidence>
<dbReference type="Gene3D" id="2.30.250.10">
    <property type="entry name" value="Aminopeptidase i, Domain 2"/>
    <property type="match status" value="1"/>
</dbReference>
<evidence type="ECO:0000256" key="7">
    <source>
        <dbReference type="ARBA" id="ARBA00022833"/>
    </source>
</evidence>
<dbReference type="InterPro" id="IPR023358">
    <property type="entry name" value="Peptidase_M18_dom2"/>
</dbReference>
<dbReference type="GO" id="GO:0004177">
    <property type="term" value="F:aminopeptidase activity"/>
    <property type="evidence" value="ECO:0007669"/>
    <property type="project" value="UniProtKB-KW"/>
</dbReference>
<dbReference type="CDD" id="cd05658">
    <property type="entry name" value="M18_DAP"/>
    <property type="match status" value="1"/>
</dbReference>
<dbReference type="Gene3D" id="3.40.630.10">
    <property type="entry name" value="Zn peptidases"/>
    <property type="match status" value="1"/>
</dbReference>
<evidence type="ECO:0000256" key="2">
    <source>
        <dbReference type="ARBA" id="ARBA00008290"/>
    </source>
</evidence>
<gene>
    <name evidence="11" type="ORF">Ana3638_05255</name>
</gene>
<dbReference type="PANTHER" id="PTHR28570">
    <property type="entry name" value="ASPARTYL AMINOPEPTIDASE"/>
    <property type="match status" value="1"/>
</dbReference>
<evidence type="ECO:0000256" key="9">
    <source>
        <dbReference type="RuleBase" id="RU004386"/>
    </source>
</evidence>
<keyword evidence="7 9" id="KW-0862">Zinc</keyword>
<protein>
    <recommendedName>
        <fullName evidence="10">M18 family aminopeptidase</fullName>
        <ecNumber evidence="10">3.4.11.-</ecNumber>
    </recommendedName>
</protein>
<evidence type="ECO:0000256" key="4">
    <source>
        <dbReference type="ARBA" id="ARBA00022670"/>
    </source>
</evidence>
<accession>A0A6P1TGD5</accession>
<reference evidence="11 12" key="1">
    <citation type="submission" date="2020-01" db="EMBL/GenBank/DDBJ databases">
        <title>Genome analysis of Anaerocolumna sp. CBA3638.</title>
        <authorList>
            <person name="Kim J."/>
            <person name="Roh S.W."/>
        </authorList>
    </citation>
    <scope>NUCLEOTIDE SEQUENCE [LARGE SCALE GENOMIC DNA]</scope>
    <source>
        <strain evidence="11 12">CBA3638</strain>
    </source>
</reference>
<organism evidence="11 12">
    <name type="scientific">Anaerocolumna sedimenticola</name>
    <dbReference type="NCBI Taxonomy" id="2696063"/>
    <lineage>
        <taxon>Bacteria</taxon>
        <taxon>Bacillati</taxon>
        <taxon>Bacillota</taxon>
        <taxon>Clostridia</taxon>
        <taxon>Lachnospirales</taxon>
        <taxon>Lachnospiraceae</taxon>
        <taxon>Anaerocolumna</taxon>
    </lineage>
</organism>
<evidence type="ECO:0000256" key="8">
    <source>
        <dbReference type="ARBA" id="ARBA00023049"/>
    </source>
</evidence>
<dbReference type="EC" id="3.4.11.-" evidence="10"/>
<dbReference type="GO" id="GO:0008237">
    <property type="term" value="F:metallopeptidase activity"/>
    <property type="evidence" value="ECO:0007669"/>
    <property type="project" value="UniProtKB-KW"/>
</dbReference>
<evidence type="ECO:0000256" key="1">
    <source>
        <dbReference type="ARBA" id="ARBA00001947"/>
    </source>
</evidence>
<keyword evidence="8 9" id="KW-0482">Metalloprotease</keyword>
<evidence type="ECO:0000256" key="5">
    <source>
        <dbReference type="ARBA" id="ARBA00022723"/>
    </source>
</evidence>
<dbReference type="InterPro" id="IPR001948">
    <property type="entry name" value="Peptidase_M18"/>
</dbReference>
<dbReference type="PANTHER" id="PTHR28570:SF3">
    <property type="entry name" value="ASPARTYL AMINOPEPTIDASE"/>
    <property type="match status" value="1"/>
</dbReference>
<name>A0A6P1TGD5_9FIRM</name>
<dbReference type="AlphaFoldDB" id="A0A6P1TGD5"/>
<sequence>MSNNTITAELLQFIKSATSPYQVVEESINYLEKSKFKELKLSEPWCLNAGGAYYIKPYGTALFAFTVGKDWGEGQTLRIAAAHTDHPGFRLKPNAEMISGAYCKLNTEVYGGPILNTWLDRPLSIAGKVALKSEDPFHPEIRLIDFRKPILTIPNLAIHINREVNKGVELNKQTDTLPIIAVINESLKKDKFFINYLAKELQVKEDKILDYDLYIYNAEEGSLIGMEEDFISCPRLDNLTSVWALVKGIIEGRRKEGINLIALYDNEEIGSRSKQGADSALLTMILSKVYEGLGIHNRERLSEATADGILLSVDVAHGVHPNRPEKYDPVNYTKLNGGIVIKIDSNQKYTFDTEAVAIIQQICDLYGVSYQKFVNRSDMPGGMTLGPIISSWLPMKTVDLGVPLLGMHSSRELMGTKDQGHLEKLLKGFFEL</sequence>
<proteinExistence type="inferred from homology"/>
<dbReference type="Proteomes" id="UP000464314">
    <property type="component" value="Chromosome"/>
</dbReference>
<dbReference type="GO" id="GO:0005737">
    <property type="term" value="C:cytoplasm"/>
    <property type="evidence" value="ECO:0007669"/>
    <property type="project" value="UniProtKB-ARBA"/>
</dbReference>
<dbReference type="KEGG" id="anr:Ana3638_05255"/>